<dbReference type="SUPFAM" id="SSF54060">
    <property type="entry name" value="His-Me finger endonucleases"/>
    <property type="match status" value="1"/>
</dbReference>
<keyword evidence="2" id="KW-1185">Reference proteome</keyword>
<gene>
    <name evidence="1" type="ORF">QF030_000061</name>
</gene>
<evidence type="ECO:0008006" key="3">
    <source>
        <dbReference type="Google" id="ProtNLM"/>
    </source>
</evidence>
<evidence type="ECO:0000313" key="1">
    <source>
        <dbReference type="EMBL" id="MDQ0577883.1"/>
    </source>
</evidence>
<dbReference type="RefSeq" id="WP_307160618.1">
    <property type="nucleotide sequence ID" value="NZ_JAUSWV010000001.1"/>
</dbReference>
<dbReference type="Pfam" id="PF02945">
    <property type="entry name" value="Endonuclease_7"/>
    <property type="match status" value="1"/>
</dbReference>
<accession>A0ABU0NGJ3</accession>
<protein>
    <recommendedName>
        <fullName evidence="3">Endonuclease VII</fullName>
    </recommendedName>
</protein>
<dbReference type="InterPro" id="IPR004211">
    <property type="entry name" value="Endonuclease_7"/>
</dbReference>
<evidence type="ECO:0000313" key="2">
    <source>
        <dbReference type="Proteomes" id="UP001230654"/>
    </source>
</evidence>
<dbReference type="InterPro" id="IPR044925">
    <property type="entry name" value="His-Me_finger_sf"/>
</dbReference>
<proteinExistence type="predicted"/>
<dbReference type="Proteomes" id="UP001230654">
    <property type="component" value="Unassembled WGS sequence"/>
</dbReference>
<reference evidence="1 2" key="1">
    <citation type="submission" date="2023-07" db="EMBL/GenBank/DDBJ databases">
        <title>Comparative genomics of wheat-associated soil bacteria to identify genetic determinants of phenazine resistance.</title>
        <authorList>
            <person name="Mouncey N."/>
        </authorList>
    </citation>
    <scope>NUCLEOTIDE SEQUENCE [LARGE SCALE GENOMIC DNA]</scope>
    <source>
        <strain evidence="1 2">B2I6</strain>
    </source>
</reference>
<dbReference type="Gene3D" id="3.40.1800.10">
    <property type="entry name" value="His-Me finger endonucleases"/>
    <property type="match status" value="1"/>
</dbReference>
<name>A0ABU0NGJ3_STRRH</name>
<comment type="caution">
    <text evidence="1">The sequence shown here is derived from an EMBL/GenBank/DDBJ whole genome shotgun (WGS) entry which is preliminary data.</text>
</comment>
<dbReference type="EMBL" id="JAUSWV010000001">
    <property type="protein sequence ID" value="MDQ0577883.1"/>
    <property type="molecule type" value="Genomic_DNA"/>
</dbReference>
<sequence>MAQISPKLARTYFAEISAGSAVPLDLDDLLHMVKLRRHNHVLIGDIALHCYKNKSKWTYNERDIRHAAHAFANFQLDAGDVVEVQLPAYLDHGEQDPEHRGRADWRQQIASWMFWQARDKHQEGRPYEEWDDSWKHLGASGLPGELTWDEFVGARSGIRLRENIANTRPLDLITSAGGSLFLPRAYAALLDRWEKVEEGLVAQARICKGCAAQGPRWGGWRTQSPLGYVTLCPPCSGAAFQRYGGHLRGVLYESPRVRGTRADDYLCCLCAETRAAVWDHCHDHGFLRGPLCGSCNTFEGKSLPRYFLEGKEGAALHLLECRGCLERRTLPGRYHVAIVQKRLEATEHHRHRGRRCKRRPSVRHVKLAHGAHRFELECWWHSETWTKDVTVPETAALVRGFADQALAAPQPDVVVPAARTASGTTWPA</sequence>
<dbReference type="InterPro" id="IPR038563">
    <property type="entry name" value="Endonuclease_7_sf"/>
</dbReference>
<organism evidence="1 2">
    <name type="scientific">Streptomyces rishiriensis</name>
    <dbReference type="NCBI Taxonomy" id="68264"/>
    <lineage>
        <taxon>Bacteria</taxon>
        <taxon>Bacillati</taxon>
        <taxon>Actinomycetota</taxon>
        <taxon>Actinomycetes</taxon>
        <taxon>Kitasatosporales</taxon>
        <taxon>Streptomycetaceae</taxon>
        <taxon>Streptomyces</taxon>
    </lineage>
</organism>